<dbReference type="GO" id="GO:0000724">
    <property type="term" value="P:double-strand break repair via homologous recombination"/>
    <property type="evidence" value="ECO:0007669"/>
    <property type="project" value="UniProtKB-UniRule"/>
</dbReference>
<comment type="function">
    <text evidence="11">A helicase/nuclease that prepares dsDNA breaks (DSB) for recombinational DNA repair. Binds to DSBs and unwinds DNA via a highly rapid and processive ATP-dependent bidirectional helicase activity. Unwinds dsDNA until it encounters a Chi (crossover hotspot instigator) sequence from the 3' direction. Cuts ssDNA a few nucleotides 3' to the Chi site. The properties and activities of the enzyme are changed at Chi. The Chi-altered holoenzyme produces a long 3'-ssDNA overhang and facilitates RecA-binding to the ssDNA for homologous DNA recombination and repair. Holoenzyme degrades any linearized DNA that is unable to undergo homologous recombination. In the holoenzyme this subunit has ssDNA-dependent ATPase and 5'-3' helicase activity. When added to pre-assembled RecBC greatly stimulates nuclease activity and augments holoenzyme processivity. Negatively regulates the RecA-loading ability of RecBCD.</text>
</comment>
<dbReference type="PANTHER" id="PTHR43788">
    <property type="entry name" value="DNA2/NAM7 HELICASE FAMILY MEMBER"/>
    <property type="match status" value="1"/>
</dbReference>
<dbReference type="InterPro" id="IPR049550">
    <property type="entry name" value="RecD_N"/>
</dbReference>
<evidence type="ECO:0000256" key="9">
    <source>
        <dbReference type="ARBA" id="ARBA00023204"/>
    </source>
</evidence>
<dbReference type="Pfam" id="PF13245">
    <property type="entry name" value="AAA_19"/>
    <property type="match status" value="1"/>
</dbReference>
<dbReference type="InterPro" id="IPR050534">
    <property type="entry name" value="Coronavir_polyprotein_1ab"/>
</dbReference>
<evidence type="ECO:0000256" key="2">
    <source>
        <dbReference type="ARBA" id="ARBA00022741"/>
    </source>
</evidence>
<comment type="similarity">
    <text evidence="11">Belongs to the RecD family.</text>
</comment>
<dbReference type="GO" id="GO:0017116">
    <property type="term" value="F:single-stranded DNA helicase activity"/>
    <property type="evidence" value="ECO:0007669"/>
    <property type="project" value="TreeGrafter"/>
</dbReference>
<dbReference type="Pfam" id="PF13538">
    <property type="entry name" value="UvrD_C_2"/>
    <property type="match status" value="1"/>
</dbReference>
<keyword evidence="9 11" id="KW-0234">DNA repair</keyword>
<feature type="binding site" evidence="11">
    <location>
        <begin position="209"/>
        <end position="216"/>
    </location>
    <ligand>
        <name>ATP</name>
        <dbReference type="ChEBI" id="CHEBI:30616"/>
    </ligand>
</feature>
<dbReference type="InterPro" id="IPR027417">
    <property type="entry name" value="P-loop_NTPase"/>
</dbReference>
<comment type="catalytic activity">
    <reaction evidence="11">
        <text>ATP + H2O = ADP + phosphate + H(+)</text>
        <dbReference type="Rhea" id="RHEA:13065"/>
        <dbReference type="ChEBI" id="CHEBI:15377"/>
        <dbReference type="ChEBI" id="CHEBI:15378"/>
        <dbReference type="ChEBI" id="CHEBI:30616"/>
        <dbReference type="ChEBI" id="CHEBI:43474"/>
        <dbReference type="ChEBI" id="CHEBI:456216"/>
        <dbReference type="EC" id="5.6.2.3"/>
    </reaction>
</comment>
<dbReference type="Proteomes" id="UP000014672">
    <property type="component" value="Chromosome"/>
</dbReference>
<organism evidence="14 15">
    <name type="scientific">Glaesserella parasuis ZJ0906</name>
    <dbReference type="NCBI Taxonomy" id="1322346"/>
    <lineage>
        <taxon>Bacteria</taxon>
        <taxon>Pseudomonadati</taxon>
        <taxon>Pseudomonadota</taxon>
        <taxon>Gammaproteobacteria</taxon>
        <taxon>Pasteurellales</taxon>
        <taxon>Pasteurellaceae</taxon>
        <taxon>Glaesserella</taxon>
    </lineage>
</organism>
<comment type="subunit">
    <text evidence="11">Heterotrimer of RecB, RecC and RecD. All subunits contribute to DNA-binding.</text>
</comment>
<evidence type="ECO:0000256" key="11">
    <source>
        <dbReference type="HAMAP-Rule" id="MF_01487"/>
    </source>
</evidence>
<dbReference type="GO" id="GO:0043139">
    <property type="term" value="F:5'-3' DNA helicase activity"/>
    <property type="evidence" value="ECO:0007669"/>
    <property type="project" value="UniProtKB-UniRule"/>
</dbReference>
<protein>
    <recommendedName>
        <fullName evidence="11">RecBCD enzyme subunit RecD</fullName>
        <ecNumber evidence="11">5.6.2.3</ecNumber>
    </recommendedName>
    <alternativeName>
        <fullName evidence="11">DNA 5'-3' helicase subunit RecD</fullName>
    </alternativeName>
    <alternativeName>
        <fullName evidence="11">Exonuclease V subunit RecD</fullName>
        <shortName evidence="11">ExoV subunit RecD</shortName>
    </alternativeName>
    <alternativeName>
        <fullName evidence="11">Helicase/nuclease RecBCD subunit RecD</fullName>
    </alternativeName>
</protein>
<keyword evidence="2 11" id="KW-0547">Nucleotide-binding</keyword>
<evidence type="ECO:0000256" key="3">
    <source>
        <dbReference type="ARBA" id="ARBA00022763"/>
    </source>
</evidence>
<dbReference type="GO" id="GO:0005524">
    <property type="term" value="F:ATP binding"/>
    <property type="evidence" value="ECO:0007669"/>
    <property type="project" value="UniProtKB-UniRule"/>
</dbReference>
<feature type="domain" description="UvrD-like helicase C-terminal" evidence="12">
    <location>
        <begin position="592"/>
        <end position="637"/>
    </location>
</feature>
<reference evidence="14 15" key="1">
    <citation type="journal article" date="2013" name="PLoS ONE">
        <title>Complete Genome Analysis of a Haemophilus parasuis Serovar 12 Strain from China.</title>
        <authorList>
            <person name="Li Y."/>
            <person name="Kwok A.H."/>
            <person name="Jiang J."/>
            <person name="Zou Y."/>
            <person name="Zheng F."/>
            <person name="Chen P."/>
            <person name="Hou C."/>
            <person name="Leung F.C."/>
            <person name="Jiang P."/>
        </authorList>
    </citation>
    <scope>NUCLEOTIDE SEQUENCE [LARGE SCALE GENOMIC DNA]</scope>
    <source>
        <strain evidence="14 15">ZJ0906</strain>
    </source>
</reference>
<keyword evidence="6 11" id="KW-0269">Exonuclease</keyword>
<dbReference type="AlphaFoldDB" id="A0A806J514"/>
<dbReference type="Gene3D" id="1.10.10.1020">
    <property type="entry name" value="RecBCD complex, subunit RecD, N-terminal domain"/>
    <property type="match status" value="1"/>
</dbReference>
<evidence type="ECO:0000313" key="15">
    <source>
        <dbReference type="Proteomes" id="UP000014672"/>
    </source>
</evidence>
<dbReference type="InterPro" id="IPR041851">
    <property type="entry name" value="RecD_N_sf"/>
</dbReference>
<keyword evidence="7 11" id="KW-0067">ATP-binding</keyword>
<proteinExistence type="inferred from homology"/>
<evidence type="ECO:0000256" key="5">
    <source>
        <dbReference type="ARBA" id="ARBA00022806"/>
    </source>
</evidence>
<dbReference type="NCBIfam" id="TIGR01447">
    <property type="entry name" value="recD"/>
    <property type="match status" value="1"/>
</dbReference>
<keyword evidence="5 11" id="KW-0347">Helicase</keyword>
<gene>
    <name evidence="11" type="primary">recD</name>
    <name evidence="14" type="ORF">K756_07825</name>
</gene>
<dbReference type="EC" id="5.6.2.3" evidence="11"/>
<keyword evidence="8 11" id="KW-0238">DNA-binding</keyword>
<evidence type="ECO:0000256" key="6">
    <source>
        <dbReference type="ARBA" id="ARBA00022839"/>
    </source>
</evidence>
<dbReference type="GO" id="GO:0003677">
    <property type="term" value="F:DNA binding"/>
    <property type="evidence" value="ECO:0007669"/>
    <property type="project" value="UniProtKB-UniRule"/>
</dbReference>
<dbReference type="HAMAP" id="MF_01487">
    <property type="entry name" value="RecD"/>
    <property type="match status" value="1"/>
</dbReference>
<keyword evidence="1 11" id="KW-0540">Nuclease</keyword>
<dbReference type="InterPro" id="IPR006344">
    <property type="entry name" value="RecD"/>
</dbReference>
<name>A0A806J514_GLAPU</name>
<evidence type="ECO:0000256" key="1">
    <source>
        <dbReference type="ARBA" id="ARBA00022722"/>
    </source>
</evidence>
<evidence type="ECO:0000256" key="8">
    <source>
        <dbReference type="ARBA" id="ARBA00023125"/>
    </source>
</evidence>
<dbReference type="SUPFAM" id="SSF52540">
    <property type="entry name" value="P-loop containing nucleoside triphosphate hydrolases"/>
    <property type="match status" value="2"/>
</dbReference>
<keyword evidence="3 11" id="KW-0227">DNA damage</keyword>
<dbReference type="Pfam" id="PF21185">
    <property type="entry name" value="RecD_N"/>
    <property type="match status" value="1"/>
</dbReference>
<keyword evidence="4 11" id="KW-0378">Hydrolase</keyword>
<dbReference type="CDD" id="cd17933">
    <property type="entry name" value="DEXSc_RecD-like"/>
    <property type="match status" value="1"/>
</dbReference>
<evidence type="ECO:0000313" key="14">
    <source>
        <dbReference type="EMBL" id="AGO16709.1"/>
    </source>
</evidence>
<evidence type="ECO:0000256" key="7">
    <source>
        <dbReference type="ARBA" id="ARBA00022840"/>
    </source>
</evidence>
<dbReference type="PANTHER" id="PTHR43788:SF6">
    <property type="entry name" value="DNA HELICASE B"/>
    <property type="match status" value="1"/>
</dbReference>
<accession>A0A806J514</accession>
<feature type="domain" description="RecBCD enzyme subunit RecD N-terminal" evidence="13">
    <location>
        <begin position="29"/>
        <end position="144"/>
    </location>
</feature>
<dbReference type="GO" id="GO:0009338">
    <property type="term" value="C:exodeoxyribonuclease V complex"/>
    <property type="evidence" value="ECO:0007669"/>
    <property type="project" value="InterPro"/>
</dbReference>
<sequence>MRGFFYILLPSIPIKFLLMLPLLYALKTENVISELNYQFAKMIDQKQQAYNYTVQQQNVAIFLSALVSFNVMQGHSCVRLNSDLTTHFFDLQKKHFSRDFHTEILQKIEGISPLEWQSLLHNHVAFSQDPTQVAPLLFQQDRLYFYRYWQAEYRVARYLQQAVSSDLKKADIDLHRQILQRFFPKQADTDWQKIAVATALTKRFCLISGGPGTGKTRTVAILLAALQLKQLEQSQPLLKIALAAPTGKAAARLKEAISNNLASLDIPDSLKAEVPTRASTIHSLIGINPHSDLPRHHAQNPLHLDLLVVDEASMIDLFILEKLLNALKPDTRLIMLGDKDQLASVEAGNLMGELGSLIRFGYSNEHSDYLTEVTEHQIYPTVENVPAICNSLCHLRRSFRFDENSGIGQLAAQVNTQQAVKSWQILTNRAYDDLTLACYPKVTDFPEKSQWIQYCVNSVVEKAVELYSDYLNKVKARVLSPEAVSIGEIFKAFQQVRFLSALRVSELGVERLNQTIAEALLQARLLHFKHSRDSYIGKPILITENAPQLHIFSGDIGLILPDEAGRLRVYFETEQNGKHLDISLSRLPSYEPAYVMTVHKSQGSEFDHTLLVMPLSHSPVLTKELIYTAITRAKKQFTLFSEEKIWKQAVKAKIQRQSGLKEQILADILMK</sequence>
<keyword evidence="10 11" id="KW-0413">Isomerase</keyword>
<comment type="miscellaneous">
    <text evidence="11">In the RecBCD complex, RecB has a slow 3'-5' helicase, an exonuclease activity and loads RecA onto ssDNA, RecD has a fast 5'-3' helicase activity, while RecC stimulates the ATPase and processivity of the RecB helicase and contributes to recognition of the Chi site.</text>
</comment>
<dbReference type="CDD" id="cd18809">
    <property type="entry name" value="SF1_C_RecD"/>
    <property type="match status" value="1"/>
</dbReference>
<dbReference type="GO" id="GO:0008854">
    <property type="term" value="F:exodeoxyribonuclease V activity"/>
    <property type="evidence" value="ECO:0007669"/>
    <property type="project" value="InterPro"/>
</dbReference>
<evidence type="ECO:0000259" key="13">
    <source>
        <dbReference type="Pfam" id="PF21185"/>
    </source>
</evidence>
<evidence type="ECO:0000256" key="4">
    <source>
        <dbReference type="ARBA" id="ARBA00022801"/>
    </source>
</evidence>
<evidence type="ECO:0000259" key="12">
    <source>
        <dbReference type="Pfam" id="PF13538"/>
    </source>
</evidence>
<dbReference type="InterPro" id="IPR027785">
    <property type="entry name" value="UvrD-like_helicase_C"/>
</dbReference>
<dbReference type="KEGG" id="hpaz:K756_07825"/>
<dbReference type="EMBL" id="CP005384">
    <property type="protein sequence ID" value="AGO16709.1"/>
    <property type="molecule type" value="Genomic_DNA"/>
</dbReference>
<evidence type="ECO:0000256" key="10">
    <source>
        <dbReference type="ARBA" id="ARBA00023235"/>
    </source>
</evidence>
<dbReference type="Gene3D" id="3.40.50.300">
    <property type="entry name" value="P-loop containing nucleotide triphosphate hydrolases"/>
    <property type="match status" value="3"/>
</dbReference>